<organism evidence="8 9">
    <name type="scientific">Sphagnum jensenii</name>
    <dbReference type="NCBI Taxonomy" id="128206"/>
    <lineage>
        <taxon>Eukaryota</taxon>
        <taxon>Viridiplantae</taxon>
        <taxon>Streptophyta</taxon>
        <taxon>Embryophyta</taxon>
        <taxon>Bryophyta</taxon>
        <taxon>Sphagnophytina</taxon>
        <taxon>Sphagnopsida</taxon>
        <taxon>Sphagnales</taxon>
        <taxon>Sphagnaceae</taxon>
        <taxon>Sphagnum</taxon>
    </lineage>
</organism>
<feature type="transmembrane region" description="Helical" evidence="7">
    <location>
        <begin position="311"/>
        <end position="329"/>
    </location>
</feature>
<evidence type="ECO:0000313" key="9">
    <source>
        <dbReference type="Proteomes" id="UP001497522"/>
    </source>
</evidence>
<dbReference type="PANTHER" id="PTHR20855">
    <property type="entry name" value="ADIPOR/PROGESTIN RECEPTOR-RELATED"/>
    <property type="match status" value="1"/>
</dbReference>
<dbReference type="Pfam" id="PF03006">
    <property type="entry name" value="HlyIII"/>
    <property type="match status" value="1"/>
</dbReference>
<evidence type="ECO:0000256" key="4">
    <source>
        <dbReference type="ARBA" id="ARBA00022989"/>
    </source>
</evidence>
<evidence type="ECO:0000313" key="8">
    <source>
        <dbReference type="EMBL" id="CAK9875011.1"/>
    </source>
</evidence>
<keyword evidence="5 7" id="KW-0472">Membrane</keyword>
<feature type="transmembrane region" description="Helical" evidence="7">
    <location>
        <begin position="249"/>
        <end position="269"/>
    </location>
</feature>
<feature type="transmembrane region" description="Helical" evidence="7">
    <location>
        <begin position="219"/>
        <end position="237"/>
    </location>
</feature>
<name>A0ABP1BHE4_9BRYO</name>
<evidence type="ECO:0000256" key="7">
    <source>
        <dbReference type="SAM" id="Phobius"/>
    </source>
</evidence>
<comment type="subcellular location">
    <subcellularLocation>
        <location evidence="1">Membrane</location>
        <topology evidence="1">Multi-pass membrane protein</topology>
    </subcellularLocation>
</comment>
<keyword evidence="3 7" id="KW-0812">Transmembrane</keyword>
<feature type="transmembrane region" description="Helical" evidence="7">
    <location>
        <begin position="183"/>
        <end position="207"/>
    </location>
</feature>
<comment type="similarity">
    <text evidence="2">Belongs to the ADIPOR family.</text>
</comment>
<evidence type="ECO:0000256" key="1">
    <source>
        <dbReference type="ARBA" id="ARBA00004141"/>
    </source>
</evidence>
<evidence type="ECO:0000256" key="5">
    <source>
        <dbReference type="ARBA" id="ARBA00023136"/>
    </source>
</evidence>
<feature type="transmembrane region" description="Helical" evidence="7">
    <location>
        <begin position="350"/>
        <end position="370"/>
    </location>
</feature>
<evidence type="ECO:0000256" key="3">
    <source>
        <dbReference type="ARBA" id="ARBA00022692"/>
    </source>
</evidence>
<proteinExistence type="inferred from homology"/>
<evidence type="ECO:0000256" key="6">
    <source>
        <dbReference type="SAM" id="MobiDB-lite"/>
    </source>
</evidence>
<feature type="region of interest" description="Disordered" evidence="6">
    <location>
        <begin position="1"/>
        <end position="27"/>
    </location>
</feature>
<keyword evidence="9" id="KW-1185">Reference proteome</keyword>
<gene>
    <name evidence="8" type="ORF">CSSPJE1EN2_LOCUS17260</name>
</gene>
<dbReference type="PANTHER" id="PTHR20855:SF52">
    <property type="entry name" value="ADIPONECTIN RECEPTOR PROTEIN"/>
    <property type="match status" value="1"/>
</dbReference>
<reference evidence="8" key="1">
    <citation type="submission" date="2024-03" db="EMBL/GenBank/DDBJ databases">
        <authorList>
            <consortium name="ELIXIR-Norway"/>
            <consortium name="Elixir Norway"/>
        </authorList>
    </citation>
    <scope>NUCLEOTIDE SEQUENCE</scope>
</reference>
<protein>
    <submittedName>
        <fullName evidence="8">Uncharacterized protein</fullName>
    </submittedName>
</protein>
<dbReference type="Proteomes" id="UP001497522">
    <property type="component" value="Chromosome 4"/>
</dbReference>
<feature type="transmembrane region" description="Helical" evidence="7">
    <location>
        <begin position="281"/>
        <end position="299"/>
    </location>
</feature>
<evidence type="ECO:0000256" key="2">
    <source>
        <dbReference type="ARBA" id="ARBA00007018"/>
    </source>
</evidence>
<sequence>MQAQETPLALRSRNTSTLKRVASGDSGGGDVDNERLLLGHNISVNSEDRGNLGCGVDEEQAYVERNPNGNKARQLWQKVKKKYELLDYHLVPEYLQDNEFVLRHYRSDWPIWDSLLSIFSLHNETVNIWTHLIGFLIFLALTIDTMGDVPRLEQLFENLSRAQHMKQEAGDTVLILTEPVTRWPFFVFMGGSMFCLLSSTFCHLLNCHSSSLTYWLLRLDYAGIGIMIATSFFPPIYYVFLCQPAWRHFYLTSISVIGIATVIISLIPVFQTAKYRAVRGLAFAGMGLSGIIPGAHALINFYQEPYCLQTLVYELGMAFFYLVGVAIYVTRIPERWWPGLFDIAGQSHQIFHVLVVAGAFTHYKGGLIFLEWRDKSGCL</sequence>
<keyword evidence="4 7" id="KW-1133">Transmembrane helix</keyword>
<accession>A0ABP1BHE4</accession>
<dbReference type="InterPro" id="IPR004254">
    <property type="entry name" value="AdipoR/HlyIII-related"/>
</dbReference>
<dbReference type="EMBL" id="OZ023705">
    <property type="protein sequence ID" value="CAK9875011.1"/>
    <property type="molecule type" value="Genomic_DNA"/>
</dbReference>